<dbReference type="Proteomes" id="UP000606193">
    <property type="component" value="Unassembled WGS sequence"/>
</dbReference>
<name>A0ABR7N395_9FIRM</name>
<evidence type="ECO:0000313" key="3">
    <source>
        <dbReference type="EMBL" id="MBC8563111.1"/>
    </source>
</evidence>
<dbReference type="RefSeq" id="WP_249298276.1">
    <property type="nucleotide sequence ID" value="NZ_JACRSX010000016.1"/>
</dbReference>
<feature type="transmembrane region" description="Helical" evidence="1">
    <location>
        <begin position="93"/>
        <end position="114"/>
    </location>
</feature>
<evidence type="ECO:0000313" key="4">
    <source>
        <dbReference type="Proteomes" id="UP000606193"/>
    </source>
</evidence>
<dbReference type="EMBL" id="JACRSX010000016">
    <property type="protein sequence ID" value="MBC8563111.1"/>
    <property type="molecule type" value="Genomic_DNA"/>
</dbReference>
<feature type="transmembrane region" description="Helical" evidence="1">
    <location>
        <begin position="151"/>
        <end position="171"/>
    </location>
</feature>
<dbReference type="Pfam" id="PF14501">
    <property type="entry name" value="HATPase_c_5"/>
    <property type="match status" value="1"/>
</dbReference>
<evidence type="ECO:0000259" key="2">
    <source>
        <dbReference type="Pfam" id="PF14501"/>
    </source>
</evidence>
<proteinExistence type="predicted"/>
<feature type="transmembrane region" description="Helical" evidence="1">
    <location>
        <begin position="64"/>
        <end position="81"/>
    </location>
</feature>
<feature type="transmembrane region" description="Helical" evidence="1">
    <location>
        <begin position="183"/>
        <end position="204"/>
    </location>
</feature>
<dbReference type="Gene3D" id="3.30.565.10">
    <property type="entry name" value="Histidine kinase-like ATPase, C-terminal domain"/>
    <property type="match status" value="1"/>
</dbReference>
<comment type="caution">
    <text evidence="3">The sequence shown here is derived from an EMBL/GenBank/DDBJ whole genome shotgun (WGS) entry which is preliminary data.</text>
</comment>
<dbReference type="InterPro" id="IPR032834">
    <property type="entry name" value="NatK-like_C"/>
</dbReference>
<dbReference type="SUPFAM" id="SSF55874">
    <property type="entry name" value="ATPase domain of HSP90 chaperone/DNA topoisomerase II/histidine kinase"/>
    <property type="match status" value="1"/>
</dbReference>
<dbReference type="GO" id="GO:0016301">
    <property type="term" value="F:kinase activity"/>
    <property type="evidence" value="ECO:0007669"/>
    <property type="project" value="UniProtKB-KW"/>
</dbReference>
<keyword evidence="1" id="KW-0812">Transmembrane</keyword>
<protein>
    <submittedName>
        <fullName evidence="3">Sensor histidine kinase</fullName>
    </submittedName>
</protein>
<organism evidence="3 4">
    <name type="scientific">Jutongia huaianensis</name>
    <dbReference type="NCBI Taxonomy" id="2763668"/>
    <lineage>
        <taxon>Bacteria</taxon>
        <taxon>Bacillati</taxon>
        <taxon>Bacillota</taxon>
        <taxon>Clostridia</taxon>
        <taxon>Lachnospirales</taxon>
        <taxon>Lachnospiraceae</taxon>
        <taxon>Jutongia</taxon>
    </lineage>
</organism>
<keyword evidence="1" id="KW-1133">Transmembrane helix</keyword>
<dbReference type="InterPro" id="IPR036890">
    <property type="entry name" value="HATPase_C_sf"/>
</dbReference>
<feature type="domain" description="Sensor histidine kinase NatK-like C-terminal" evidence="2">
    <location>
        <begin position="325"/>
        <end position="422"/>
    </location>
</feature>
<feature type="transmembrane region" description="Helical" evidence="1">
    <location>
        <begin position="12"/>
        <end position="28"/>
    </location>
</feature>
<dbReference type="CDD" id="cd16935">
    <property type="entry name" value="HATPase_AgrC-ComD-like"/>
    <property type="match status" value="1"/>
</dbReference>
<keyword evidence="1" id="KW-0472">Membrane</keyword>
<keyword evidence="4" id="KW-1185">Reference proteome</keyword>
<sequence length="422" mass="48986">MPVEILSMTHDLTTLLFGIYISAFFLGVRQNYKNTGILFLFFCGEGLTYLLFSLTISDSFARQIYPLIVHLPLAIFLFLYYKYPLLSCFTSIFSAYLCCQVSTWVGLFVLDLTGQDWCYYTARIITTLVTFFLLCRFVCRTTAAVFAKEKRELCVIGFLPLTYYIFDYATTKFSHLLYSGNKAVVEFMSFAFCIAYLIFLLVYYKEFEKKQEIRQYSDLMEIQLLSIQKEIDQVRNSKQELSILRHDMRHHLNILMTLLQEDSTEPARKYIKEIGDAYDETIIERYSRNEMINSVISIYQMRFSDKGFALHCTIRTGETLSCPDLAICTILSNALENAMHSLEKLQSDDKWARLSLTQKDHQLLLEIENPVDKVPKFIDGIPASSEKGHGIGVKSIVYYVEQLHGQYHFSVLNHTFILRIII</sequence>
<evidence type="ECO:0000256" key="1">
    <source>
        <dbReference type="SAM" id="Phobius"/>
    </source>
</evidence>
<gene>
    <name evidence="3" type="ORF">H8704_10810</name>
</gene>
<feature type="transmembrane region" description="Helical" evidence="1">
    <location>
        <begin position="35"/>
        <end position="52"/>
    </location>
</feature>
<keyword evidence="3" id="KW-0808">Transferase</keyword>
<keyword evidence="3" id="KW-0418">Kinase</keyword>
<feature type="transmembrane region" description="Helical" evidence="1">
    <location>
        <begin position="120"/>
        <end position="139"/>
    </location>
</feature>
<accession>A0ABR7N395</accession>
<reference evidence="3 4" key="1">
    <citation type="submission" date="2020-08" db="EMBL/GenBank/DDBJ databases">
        <title>Genome public.</title>
        <authorList>
            <person name="Liu C."/>
            <person name="Sun Q."/>
        </authorList>
    </citation>
    <scope>NUCLEOTIDE SEQUENCE [LARGE SCALE GENOMIC DNA]</scope>
    <source>
        <strain evidence="3 4">NSJ-37</strain>
    </source>
</reference>